<reference evidence="2 3" key="1">
    <citation type="journal article" date="2011" name="J. Bacteriol.">
        <title>Complete genome sequence of Haloarcula hispanica, a model haloarchaeon for studying genetics, metabolism, and virus-host interaction.</title>
        <authorList>
            <person name="Liu H."/>
            <person name="Wu Z."/>
            <person name="Li M."/>
            <person name="Zhang F."/>
            <person name="Zheng H."/>
            <person name="Han J."/>
            <person name="Liu J."/>
            <person name="Zhou J."/>
            <person name="Wang S."/>
            <person name="Xiang H."/>
        </authorList>
    </citation>
    <scope>NUCLEOTIDE SEQUENCE [LARGE SCALE GENOMIC DNA]</scope>
    <source>
        <strain evidence="3">ATCC 33960 / DSM 4426 / JCM 8911 / NBRC 102182 / NCIMB 2187 / VKM B-1755</strain>
    </source>
</reference>
<organism evidence="2 3">
    <name type="scientific">Haloarcula hispanica (strain ATCC 33960 / DSM 4426 / JCM 8911 / NBRC 102182 / NCIMB 2187 / VKM B-1755)</name>
    <dbReference type="NCBI Taxonomy" id="634497"/>
    <lineage>
        <taxon>Archaea</taxon>
        <taxon>Methanobacteriati</taxon>
        <taxon>Methanobacteriota</taxon>
        <taxon>Stenosarchaea group</taxon>
        <taxon>Halobacteria</taxon>
        <taxon>Halobacteriales</taxon>
        <taxon>Haloarculaceae</taxon>
        <taxon>Haloarcula</taxon>
    </lineage>
</organism>
<name>G0HYG3_HALHT</name>
<dbReference type="HOGENOM" id="CLU_2629576_0_0_2"/>
<gene>
    <name evidence="2" type="ordered locus">HAH_4189</name>
</gene>
<protein>
    <submittedName>
        <fullName evidence="2">Uncharacterized protein</fullName>
    </submittedName>
</protein>
<sequence>MGRLGGVRVEENCEPDRMLPKDSLEAVEIKGGLSRGRVRVSHYSKRAIGDERDTTPLALAVGPSQRGADGRAKQRYT</sequence>
<evidence type="ECO:0000256" key="1">
    <source>
        <dbReference type="SAM" id="MobiDB-lite"/>
    </source>
</evidence>
<dbReference type="Proteomes" id="UP000005629">
    <property type="component" value="Chromosome II"/>
</dbReference>
<dbReference type="EMBL" id="CP002922">
    <property type="protein sequence ID" value="AEM58864.1"/>
    <property type="molecule type" value="Genomic_DNA"/>
</dbReference>
<dbReference type="AlphaFoldDB" id="G0HYG3"/>
<proteinExistence type="predicted"/>
<feature type="region of interest" description="Disordered" evidence="1">
    <location>
        <begin position="54"/>
        <end position="77"/>
    </location>
</feature>
<evidence type="ECO:0000313" key="3">
    <source>
        <dbReference type="Proteomes" id="UP000005629"/>
    </source>
</evidence>
<evidence type="ECO:0000313" key="2">
    <source>
        <dbReference type="EMBL" id="AEM58864.1"/>
    </source>
</evidence>
<feature type="compositionally biased region" description="Basic and acidic residues" evidence="1">
    <location>
        <begin position="68"/>
        <end position="77"/>
    </location>
</feature>
<dbReference type="STRING" id="634497.HAH_4189"/>
<dbReference type="KEGG" id="hhi:HAH_4189"/>
<accession>G0HYG3</accession>